<evidence type="ECO:0000256" key="1">
    <source>
        <dbReference type="ARBA" id="ARBA00001782"/>
    </source>
</evidence>
<dbReference type="OrthoDB" id="1645589at2"/>
<evidence type="ECO:0000256" key="13">
    <source>
        <dbReference type="PIRSR" id="PIRSR001461-2"/>
    </source>
</evidence>
<feature type="active site" description="Proton donor" evidence="10 12">
    <location>
        <position position="176"/>
    </location>
</feature>
<evidence type="ECO:0000313" key="15">
    <source>
        <dbReference type="EMBL" id="PWK19139.1"/>
    </source>
</evidence>
<dbReference type="SUPFAM" id="SSF51366">
    <property type="entry name" value="Ribulose-phoshate binding barrel"/>
    <property type="match status" value="1"/>
</dbReference>
<gene>
    <name evidence="10" type="primary">rpe</name>
    <name evidence="15" type="ORF">LX78_01619</name>
</gene>
<feature type="binding site" evidence="10 13">
    <location>
        <position position="36"/>
    </location>
    <ligand>
        <name>a divalent metal cation</name>
        <dbReference type="ChEBI" id="CHEBI:60240"/>
    </ligand>
</feature>
<keyword evidence="13" id="KW-0862">Zinc</keyword>
<dbReference type="Proteomes" id="UP000245430">
    <property type="component" value="Unassembled WGS sequence"/>
</dbReference>
<dbReference type="FunFam" id="3.20.20.70:FF:000004">
    <property type="entry name" value="Ribulose-phosphate 3-epimerase"/>
    <property type="match status" value="1"/>
</dbReference>
<dbReference type="Pfam" id="PF00834">
    <property type="entry name" value="Ribul_P_3_epim"/>
    <property type="match status" value="1"/>
</dbReference>
<evidence type="ECO:0000256" key="8">
    <source>
        <dbReference type="ARBA" id="ARBA00022723"/>
    </source>
</evidence>
<accession>A0A316DPQ5</accession>
<dbReference type="PANTHER" id="PTHR11749">
    <property type="entry name" value="RIBULOSE-5-PHOSPHATE-3-EPIMERASE"/>
    <property type="match status" value="1"/>
</dbReference>
<keyword evidence="13" id="KW-0464">Manganese</keyword>
<keyword evidence="13" id="KW-0170">Cobalt</keyword>
<dbReference type="GO" id="GO:0004750">
    <property type="term" value="F:D-ribulose-phosphate 3-epimerase activity"/>
    <property type="evidence" value="ECO:0007669"/>
    <property type="project" value="UniProtKB-UniRule"/>
</dbReference>
<keyword evidence="9 10" id="KW-0413">Isomerase</keyword>
<evidence type="ECO:0000256" key="3">
    <source>
        <dbReference type="ARBA" id="ARBA00001941"/>
    </source>
</evidence>
<dbReference type="PIRSF" id="PIRSF001461">
    <property type="entry name" value="RPE"/>
    <property type="match status" value="1"/>
</dbReference>
<comment type="caution">
    <text evidence="15">The sequence shown here is derived from an EMBL/GenBank/DDBJ whole genome shotgun (WGS) entry which is preliminary data.</text>
</comment>
<dbReference type="NCBIfam" id="NF004076">
    <property type="entry name" value="PRK05581.1-4"/>
    <property type="match status" value="1"/>
</dbReference>
<comment type="pathway">
    <text evidence="10">Carbohydrate degradation.</text>
</comment>
<comment type="function">
    <text evidence="10">Catalyzes the reversible epimerization of D-ribulose 5-phosphate to D-xylulose 5-phosphate.</text>
</comment>
<comment type="cofactor">
    <cofactor evidence="2">
        <name>Mn(2+)</name>
        <dbReference type="ChEBI" id="CHEBI:29035"/>
    </cofactor>
</comment>
<dbReference type="GO" id="GO:0046872">
    <property type="term" value="F:metal ion binding"/>
    <property type="evidence" value="ECO:0007669"/>
    <property type="project" value="UniProtKB-UniRule"/>
</dbReference>
<dbReference type="InterPro" id="IPR026019">
    <property type="entry name" value="Ribul_P_3_epim"/>
</dbReference>
<keyword evidence="8 10" id="KW-0479">Metal-binding</keyword>
<dbReference type="EMBL" id="QGGP01000003">
    <property type="protein sequence ID" value="PWK19139.1"/>
    <property type="molecule type" value="Genomic_DNA"/>
</dbReference>
<dbReference type="HAMAP" id="MF_02227">
    <property type="entry name" value="RPE"/>
    <property type="match status" value="1"/>
</dbReference>
<evidence type="ECO:0000256" key="9">
    <source>
        <dbReference type="ARBA" id="ARBA00023235"/>
    </source>
</evidence>
<keyword evidence="16" id="KW-1185">Reference proteome</keyword>
<feature type="binding site" evidence="10 14">
    <location>
        <position position="9"/>
    </location>
    <ligand>
        <name>substrate</name>
    </ligand>
</feature>
<feature type="binding site" evidence="10">
    <location>
        <begin position="176"/>
        <end position="178"/>
    </location>
    <ligand>
        <name>substrate</name>
    </ligand>
</feature>
<reference evidence="15 16" key="1">
    <citation type="submission" date="2018-05" db="EMBL/GenBank/DDBJ databases">
        <title>Genomic Encyclopedia of Archaeal and Bacterial Type Strains, Phase II (KMG-II): from individual species to whole genera.</title>
        <authorList>
            <person name="Goeker M."/>
        </authorList>
    </citation>
    <scope>NUCLEOTIDE SEQUENCE [LARGE SCALE GENOMIC DNA]</scope>
    <source>
        <strain evidence="15 16">DSM 22637</strain>
    </source>
</reference>
<evidence type="ECO:0000256" key="2">
    <source>
        <dbReference type="ARBA" id="ARBA00001936"/>
    </source>
</evidence>
<evidence type="ECO:0000256" key="10">
    <source>
        <dbReference type="HAMAP-Rule" id="MF_02227"/>
    </source>
</evidence>
<dbReference type="NCBIfam" id="TIGR01163">
    <property type="entry name" value="rpe"/>
    <property type="match status" value="1"/>
</dbReference>
<feature type="binding site" evidence="10 14">
    <location>
        <begin position="143"/>
        <end position="146"/>
    </location>
    <ligand>
        <name>substrate</name>
    </ligand>
</feature>
<feature type="binding site" evidence="10 14">
    <location>
        <begin position="198"/>
        <end position="199"/>
    </location>
    <ligand>
        <name>substrate</name>
    </ligand>
</feature>
<evidence type="ECO:0000256" key="6">
    <source>
        <dbReference type="ARBA" id="ARBA00009541"/>
    </source>
</evidence>
<dbReference type="RefSeq" id="WP_109682137.1">
    <property type="nucleotide sequence ID" value="NZ_QGGP01000003.1"/>
</dbReference>
<dbReference type="InterPro" id="IPR013785">
    <property type="entry name" value="Aldolase_TIM"/>
</dbReference>
<name>A0A316DPQ5_9FLAO</name>
<feature type="active site" description="Proton acceptor" evidence="10 12">
    <location>
        <position position="36"/>
    </location>
</feature>
<feature type="binding site" evidence="14">
    <location>
        <position position="178"/>
    </location>
    <ligand>
        <name>substrate</name>
    </ligand>
</feature>
<comment type="cofactor">
    <cofactor evidence="10 13">
        <name>a divalent metal cation</name>
        <dbReference type="ChEBI" id="CHEBI:60240"/>
    </cofactor>
    <text evidence="10 13">Binds 1 divalent metal cation per subunit.</text>
</comment>
<evidence type="ECO:0000256" key="14">
    <source>
        <dbReference type="PIRSR" id="PIRSR001461-3"/>
    </source>
</evidence>
<comment type="cofactor">
    <cofactor evidence="4">
        <name>Zn(2+)</name>
        <dbReference type="ChEBI" id="CHEBI:29105"/>
    </cofactor>
</comment>
<evidence type="ECO:0000256" key="11">
    <source>
        <dbReference type="PIRNR" id="PIRNR001461"/>
    </source>
</evidence>
<proteinExistence type="inferred from homology"/>
<evidence type="ECO:0000313" key="16">
    <source>
        <dbReference type="Proteomes" id="UP000245430"/>
    </source>
</evidence>
<comment type="cofactor">
    <cofactor evidence="3">
        <name>Co(2+)</name>
        <dbReference type="ChEBI" id="CHEBI:48828"/>
    </cofactor>
</comment>
<dbReference type="CDD" id="cd00429">
    <property type="entry name" value="RPE"/>
    <property type="match status" value="1"/>
</dbReference>
<feature type="binding site" evidence="10 14">
    <location>
        <position position="67"/>
    </location>
    <ligand>
        <name>substrate</name>
    </ligand>
</feature>
<sequence length="220" mass="24454">MNSKLIAPSILAADFGNLQRDVEMVNNSEADWFHIDVMDGHFVPNISYGMPVIQAIKKHATKPLDVHLMIEKPERYIEEFAKVGADIITVHYESTVHLHRTLTQIEDAGCKAGVVLNLTTPVSVLEDILPKCYMVLLMSINPGFGGQKFEEMTYNKIKKLRKMANDQGLKTRIEIDGGVTDKNAKALIDAGADVLVAGSYIFKSSNQPETIKDLKRLINS</sequence>
<feature type="binding site" evidence="10 13">
    <location>
        <position position="34"/>
    </location>
    <ligand>
        <name>a divalent metal cation</name>
        <dbReference type="ChEBI" id="CHEBI:60240"/>
    </ligand>
</feature>
<dbReference type="Gene3D" id="3.20.20.70">
    <property type="entry name" value="Aldolase class I"/>
    <property type="match status" value="1"/>
</dbReference>
<dbReference type="GO" id="GO:0005737">
    <property type="term" value="C:cytoplasm"/>
    <property type="evidence" value="ECO:0007669"/>
    <property type="project" value="UniProtKB-ARBA"/>
</dbReference>
<feature type="binding site" evidence="10 13">
    <location>
        <position position="176"/>
    </location>
    <ligand>
        <name>a divalent metal cation</name>
        <dbReference type="ChEBI" id="CHEBI:60240"/>
    </ligand>
</feature>
<evidence type="ECO:0000256" key="12">
    <source>
        <dbReference type="PIRSR" id="PIRSR001461-1"/>
    </source>
</evidence>
<comment type="cofactor">
    <cofactor evidence="5">
        <name>Fe(2+)</name>
        <dbReference type="ChEBI" id="CHEBI:29033"/>
    </cofactor>
</comment>
<evidence type="ECO:0000256" key="4">
    <source>
        <dbReference type="ARBA" id="ARBA00001947"/>
    </source>
</evidence>
<evidence type="ECO:0000256" key="7">
    <source>
        <dbReference type="ARBA" id="ARBA00013188"/>
    </source>
</evidence>
<dbReference type="AlphaFoldDB" id="A0A316DPQ5"/>
<dbReference type="PROSITE" id="PS01085">
    <property type="entry name" value="RIBUL_P_3_EPIMER_1"/>
    <property type="match status" value="1"/>
</dbReference>
<dbReference type="InterPro" id="IPR011060">
    <property type="entry name" value="RibuloseP-bd_barrel"/>
</dbReference>
<dbReference type="GO" id="GO:0006098">
    <property type="term" value="P:pentose-phosphate shunt"/>
    <property type="evidence" value="ECO:0007669"/>
    <property type="project" value="UniProtKB-UniRule"/>
</dbReference>
<keyword evidence="10 11" id="KW-0119">Carbohydrate metabolism</keyword>
<organism evidence="15 16">
    <name type="scientific">Xanthomarina spongicola</name>
    <dbReference type="NCBI Taxonomy" id="570520"/>
    <lineage>
        <taxon>Bacteria</taxon>
        <taxon>Pseudomonadati</taxon>
        <taxon>Bacteroidota</taxon>
        <taxon>Flavobacteriia</taxon>
        <taxon>Flavobacteriales</taxon>
        <taxon>Flavobacteriaceae</taxon>
        <taxon>Xanthomarina</taxon>
    </lineage>
</organism>
<feature type="binding site" evidence="10 13">
    <location>
        <position position="67"/>
    </location>
    <ligand>
        <name>a divalent metal cation</name>
        <dbReference type="ChEBI" id="CHEBI:60240"/>
    </ligand>
</feature>
<protein>
    <recommendedName>
        <fullName evidence="7 10">Ribulose-phosphate 3-epimerase</fullName>
        <ecNumber evidence="7 10">5.1.3.1</ecNumber>
    </recommendedName>
</protein>
<dbReference type="InterPro" id="IPR000056">
    <property type="entry name" value="Ribul_P_3_epim-like"/>
</dbReference>
<dbReference type="EC" id="5.1.3.1" evidence="7 10"/>
<dbReference type="GO" id="GO:0019323">
    <property type="term" value="P:pentose catabolic process"/>
    <property type="evidence" value="ECO:0007669"/>
    <property type="project" value="UniProtKB-UniRule"/>
</dbReference>
<comment type="catalytic activity">
    <reaction evidence="1 10 11">
        <text>D-ribulose 5-phosphate = D-xylulose 5-phosphate</text>
        <dbReference type="Rhea" id="RHEA:13677"/>
        <dbReference type="ChEBI" id="CHEBI:57737"/>
        <dbReference type="ChEBI" id="CHEBI:58121"/>
        <dbReference type="EC" id="5.1.3.1"/>
    </reaction>
</comment>
<comment type="similarity">
    <text evidence="6 10 11">Belongs to the ribulose-phosphate 3-epimerase family.</text>
</comment>
<evidence type="ECO:0000256" key="5">
    <source>
        <dbReference type="ARBA" id="ARBA00001954"/>
    </source>
</evidence>